<dbReference type="SMART" id="SM00730">
    <property type="entry name" value="PSN"/>
    <property type="match status" value="1"/>
</dbReference>
<keyword evidence="4" id="KW-0378">Hydrolase</keyword>
<dbReference type="STRING" id="400727.A0A2T7NQY2"/>
<keyword evidence="3 10" id="KW-0812">Transmembrane</keyword>
<feature type="compositionally biased region" description="Basic and acidic residues" evidence="9">
    <location>
        <begin position="748"/>
        <end position="787"/>
    </location>
</feature>
<dbReference type="EMBL" id="PZQS01000010">
    <property type="protein sequence ID" value="PVD23584.1"/>
    <property type="molecule type" value="Genomic_DNA"/>
</dbReference>
<dbReference type="PANTHER" id="PTHR12174">
    <property type="entry name" value="SIGNAL PEPTIDE PEPTIDASE"/>
    <property type="match status" value="1"/>
</dbReference>
<feature type="domain" description="EH" evidence="11">
    <location>
        <begin position="461"/>
        <end position="549"/>
    </location>
</feature>
<dbReference type="Gene3D" id="1.10.287.1490">
    <property type="match status" value="1"/>
</dbReference>
<dbReference type="SMART" id="SM00054">
    <property type="entry name" value="EFh"/>
    <property type="match status" value="3"/>
</dbReference>
<dbReference type="Pfam" id="PF04258">
    <property type="entry name" value="Peptidase_A22B"/>
    <property type="match status" value="1"/>
</dbReference>
<keyword evidence="14" id="KW-1185">Reference proteome</keyword>
<feature type="region of interest" description="Disordered" evidence="9">
    <location>
        <begin position="848"/>
        <end position="995"/>
    </location>
</feature>
<feature type="compositionally biased region" description="Polar residues" evidence="9">
    <location>
        <begin position="788"/>
        <end position="798"/>
    </location>
</feature>
<evidence type="ECO:0000256" key="3">
    <source>
        <dbReference type="ARBA" id="ARBA00022692"/>
    </source>
</evidence>
<feature type="compositionally biased region" description="Low complexity" evidence="9">
    <location>
        <begin position="980"/>
        <end position="995"/>
    </location>
</feature>
<dbReference type="CDD" id="cd00052">
    <property type="entry name" value="EH"/>
    <property type="match status" value="2"/>
</dbReference>
<evidence type="ECO:0000256" key="4">
    <source>
        <dbReference type="ARBA" id="ARBA00022801"/>
    </source>
</evidence>
<dbReference type="SUPFAM" id="SSF57997">
    <property type="entry name" value="Tropomyosin"/>
    <property type="match status" value="1"/>
</dbReference>
<comment type="caution">
    <text evidence="13">The sequence shown here is derived from an EMBL/GenBank/DDBJ whole genome shotgun (WGS) entry which is preliminary data.</text>
</comment>
<dbReference type="PROSITE" id="PS00018">
    <property type="entry name" value="EF_HAND_1"/>
    <property type="match status" value="2"/>
</dbReference>
<evidence type="ECO:0000259" key="11">
    <source>
        <dbReference type="PROSITE" id="PS50031"/>
    </source>
</evidence>
<evidence type="ECO:0000313" key="14">
    <source>
        <dbReference type="Proteomes" id="UP000245119"/>
    </source>
</evidence>
<keyword evidence="5" id="KW-0256">Endoplasmic reticulum</keyword>
<evidence type="ECO:0000256" key="8">
    <source>
        <dbReference type="ARBA" id="ARBA00023136"/>
    </source>
</evidence>
<evidence type="ECO:0000259" key="12">
    <source>
        <dbReference type="PROSITE" id="PS50222"/>
    </source>
</evidence>
<dbReference type="InterPro" id="IPR007369">
    <property type="entry name" value="Peptidase_A22B_SPP"/>
</dbReference>
<protein>
    <recommendedName>
        <fullName evidence="15">EF-hand domain-containing protein</fullName>
    </recommendedName>
</protein>
<evidence type="ECO:0000313" key="13">
    <source>
        <dbReference type="EMBL" id="PVD23584.1"/>
    </source>
</evidence>
<evidence type="ECO:0000256" key="10">
    <source>
        <dbReference type="SAM" id="Phobius"/>
    </source>
</evidence>
<feature type="compositionally biased region" description="Polar residues" evidence="9">
    <location>
        <begin position="922"/>
        <end position="934"/>
    </location>
</feature>
<dbReference type="AlphaFoldDB" id="A0A2T7NQY2"/>
<dbReference type="Gene3D" id="1.10.238.10">
    <property type="entry name" value="EF-hand"/>
    <property type="match status" value="3"/>
</dbReference>
<name>A0A2T7NQY2_POMCA</name>
<dbReference type="PANTHER" id="PTHR12174:SF23">
    <property type="entry name" value="MINOR HISTOCOMPATIBILITY ANTIGEN H13"/>
    <property type="match status" value="1"/>
</dbReference>
<evidence type="ECO:0000256" key="9">
    <source>
        <dbReference type="SAM" id="MobiDB-lite"/>
    </source>
</evidence>
<dbReference type="GO" id="GO:0098554">
    <property type="term" value="C:cytoplasmic side of endoplasmic reticulum membrane"/>
    <property type="evidence" value="ECO:0007669"/>
    <property type="project" value="TreeGrafter"/>
</dbReference>
<proteinExistence type="inferred from homology"/>
<feature type="region of interest" description="Disordered" evidence="9">
    <location>
        <begin position="1042"/>
        <end position="1173"/>
    </location>
</feature>
<evidence type="ECO:0000256" key="2">
    <source>
        <dbReference type="ARBA" id="ARBA00006859"/>
    </source>
</evidence>
<dbReference type="PROSITE" id="PS50222">
    <property type="entry name" value="EF_HAND_2"/>
    <property type="match status" value="2"/>
</dbReference>
<evidence type="ECO:0000256" key="7">
    <source>
        <dbReference type="ARBA" id="ARBA00022989"/>
    </source>
</evidence>
<dbReference type="GO" id="GO:0033619">
    <property type="term" value="P:membrane protein proteolysis"/>
    <property type="evidence" value="ECO:0007669"/>
    <property type="project" value="TreeGrafter"/>
</dbReference>
<organism evidence="13 14">
    <name type="scientific">Pomacea canaliculata</name>
    <name type="common">Golden apple snail</name>
    <dbReference type="NCBI Taxonomy" id="400727"/>
    <lineage>
        <taxon>Eukaryota</taxon>
        <taxon>Metazoa</taxon>
        <taxon>Spiralia</taxon>
        <taxon>Lophotrochozoa</taxon>
        <taxon>Mollusca</taxon>
        <taxon>Gastropoda</taxon>
        <taxon>Caenogastropoda</taxon>
        <taxon>Architaenioglossa</taxon>
        <taxon>Ampullarioidea</taxon>
        <taxon>Ampullariidae</taxon>
        <taxon>Pomacea</taxon>
    </lineage>
</organism>
<dbReference type="InterPro" id="IPR018247">
    <property type="entry name" value="EF_Hand_1_Ca_BS"/>
</dbReference>
<evidence type="ECO:0008006" key="15">
    <source>
        <dbReference type="Google" id="ProtNLM"/>
    </source>
</evidence>
<dbReference type="GO" id="GO:0098553">
    <property type="term" value="C:lumenal side of endoplasmic reticulum membrane"/>
    <property type="evidence" value="ECO:0007669"/>
    <property type="project" value="TreeGrafter"/>
</dbReference>
<feature type="compositionally biased region" description="Polar residues" evidence="9">
    <location>
        <begin position="1097"/>
        <end position="1130"/>
    </location>
</feature>
<feature type="region of interest" description="Disordered" evidence="9">
    <location>
        <begin position="747"/>
        <end position="798"/>
    </location>
</feature>
<feature type="transmembrane region" description="Helical" evidence="10">
    <location>
        <begin position="77"/>
        <end position="99"/>
    </location>
</feature>
<dbReference type="InterPro" id="IPR006639">
    <property type="entry name" value="Preselin/SPP"/>
</dbReference>
<dbReference type="InterPro" id="IPR002048">
    <property type="entry name" value="EF_hand_dom"/>
</dbReference>
<feature type="transmembrane region" description="Helical" evidence="10">
    <location>
        <begin position="211"/>
        <end position="235"/>
    </location>
</feature>
<comment type="subcellular location">
    <subcellularLocation>
        <location evidence="1">Endoplasmic reticulum membrane</location>
        <topology evidence="1">Multi-pass membrane protein</topology>
    </subcellularLocation>
</comment>
<dbReference type="GO" id="GO:0042500">
    <property type="term" value="F:aspartic endopeptidase activity, intramembrane cleaving"/>
    <property type="evidence" value="ECO:0007669"/>
    <property type="project" value="InterPro"/>
</dbReference>
<reference evidence="13 14" key="1">
    <citation type="submission" date="2018-04" db="EMBL/GenBank/DDBJ databases">
        <title>The genome of golden apple snail Pomacea canaliculata provides insight into stress tolerance and invasive adaptation.</title>
        <authorList>
            <person name="Liu C."/>
            <person name="Liu B."/>
            <person name="Ren Y."/>
            <person name="Zhang Y."/>
            <person name="Wang H."/>
            <person name="Li S."/>
            <person name="Jiang F."/>
            <person name="Yin L."/>
            <person name="Zhang G."/>
            <person name="Qian W."/>
            <person name="Fan W."/>
        </authorList>
    </citation>
    <scope>NUCLEOTIDE SEQUENCE [LARGE SCALE GENOMIC DNA]</scope>
    <source>
        <strain evidence="13">SZHN2017</strain>
        <tissue evidence="13">Muscle</tissue>
    </source>
</reference>
<evidence type="ECO:0000256" key="6">
    <source>
        <dbReference type="ARBA" id="ARBA00022837"/>
    </source>
</evidence>
<keyword evidence="7 10" id="KW-1133">Transmembrane helix</keyword>
<gene>
    <name evidence="13" type="ORF">C0Q70_16856</name>
</gene>
<feature type="transmembrane region" description="Helical" evidence="10">
    <location>
        <begin position="35"/>
        <end position="56"/>
    </location>
</feature>
<dbReference type="Pfam" id="PF12763">
    <property type="entry name" value="EH"/>
    <property type="match status" value="2"/>
</dbReference>
<comment type="similarity">
    <text evidence="2">Belongs to the peptidase A22B family.</text>
</comment>
<evidence type="ECO:0000256" key="5">
    <source>
        <dbReference type="ARBA" id="ARBA00022824"/>
    </source>
</evidence>
<dbReference type="SMART" id="SM00027">
    <property type="entry name" value="EH"/>
    <property type="match status" value="3"/>
</dbReference>
<dbReference type="GO" id="GO:0005509">
    <property type="term" value="F:calcium ion binding"/>
    <property type="evidence" value="ECO:0007669"/>
    <property type="project" value="InterPro"/>
</dbReference>
<feature type="transmembrane region" description="Helical" evidence="10">
    <location>
        <begin position="105"/>
        <end position="127"/>
    </location>
</feature>
<feature type="domain" description="EH" evidence="11">
    <location>
        <begin position="357"/>
        <end position="447"/>
    </location>
</feature>
<accession>A0A2T7NQY2</accession>
<feature type="compositionally biased region" description="Basic and acidic residues" evidence="9">
    <location>
        <begin position="935"/>
        <end position="948"/>
    </location>
</feature>
<dbReference type="Pfam" id="PF13202">
    <property type="entry name" value="EF-hand_5"/>
    <property type="match status" value="1"/>
</dbReference>
<dbReference type="OrthoDB" id="524326at2759"/>
<feature type="transmembrane region" description="Helical" evidence="10">
    <location>
        <begin position="186"/>
        <end position="204"/>
    </location>
</feature>
<dbReference type="SUPFAM" id="SSF47473">
    <property type="entry name" value="EF-hand"/>
    <property type="match status" value="3"/>
</dbReference>
<dbReference type="GO" id="GO:0006465">
    <property type="term" value="P:signal peptide processing"/>
    <property type="evidence" value="ECO:0007669"/>
    <property type="project" value="TreeGrafter"/>
</dbReference>
<feature type="domain" description="EF-hand" evidence="12">
    <location>
        <begin position="493"/>
        <end position="528"/>
    </location>
</feature>
<feature type="transmembrane region" description="Helical" evidence="10">
    <location>
        <begin position="260"/>
        <end position="279"/>
    </location>
</feature>
<dbReference type="InterPro" id="IPR000261">
    <property type="entry name" value="EH_dom"/>
</dbReference>
<dbReference type="InterPro" id="IPR011992">
    <property type="entry name" value="EF-hand-dom_pair"/>
</dbReference>
<feature type="compositionally biased region" description="Pro residues" evidence="9">
    <location>
        <begin position="1060"/>
        <end position="1070"/>
    </location>
</feature>
<feature type="transmembrane region" description="Helical" evidence="10">
    <location>
        <begin position="291"/>
        <end position="314"/>
    </location>
</feature>
<dbReference type="Proteomes" id="UP000245119">
    <property type="component" value="Linkage Group LG10"/>
</dbReference>
<keyword evidence="8 10" id="KW-0472">Membrane</keyword>
<dbReference type="PROSITE" id="PS50031">
    <property type="entry name" value="EH"/>
    <property type="match status" value="2"/>
</dbReference>
<evidence type="ECO:0000256" key="1">
    <source>
        <dbReference type="ARBA" id="ARBA00004477"/>
    </source>
</evidence>
<sequence length="1173" mass="128824">MADSVDIEVAANATLNETAANATAKIPATVEGMSIAYLSLFLQAIVPIFIGSFRSVKHHQEQKESGEKPETLSHKDAALFPLIASGTLLGIYIVFQIFSKEYINLLLAFYFFFLGVLALAHIAAPLFEKVIPSSFPNMDYHLIFTQGKGESKEEIMNYEFDRKDLVCLAASVVVGVWYLVEKHWIANNLFGLAFAINGVELLSLNRISTGCILLGGLFVYDIFWVFGTNVMVTVAKSFEAPIKLVFPQDLLEKGLGADNFAMLGLGDIVIPGIFIALLLRFDNSLKNDKKTYFYSGFIAYCLGLVTTILVMHVFKHAQPALLYLVPACIGIPVLVALVKGDIKLMFSYEDHSDEKKEVDPKSTGSIGALDAATFMKKSGLKDVILSQIWDMSDPTGRGYLEKPGFYVALKLIALTQNSQELNVTKITTEAPPPNLGPYEILEEVPMASTQSAAAWDIKPSEKSKYDQVFDSLGPINNMLNGDKVKPVLLNSKLPVDILGRIWELSDIDRDGFLDRDEFAVAMHLVYRAREGDETPMVLPVGLIPPSKQKPSHIPRLPGAVPVLPPLSSSSLPGMLPIPGRSTPTVKPDGPAAVVGLPWVVTSAEKINADTVFRQLDTDQDGMVTGAEIQQFALAMHLIQLKLKGIELPPQLLPEMIPPSLRTQSGADPAAFGVRDGTNAGPYSHVADFSAIKELDNISKEIDDIKREKLQVEREKLQYDADVRLRQGEVTMLQKELDAVTSTLTQLESQKKEAQKRLDELDDKKSNLDRNLKELRDKTSSEQMEVNKMKSQISNQERLVQNQETELDKLKQELQRLKEEEQSLEQQVESSRQQLNQLSVSRKDITSQLKQTKAKVQELQNQHRELSGGDPPGLTINGSHAVSEVDRLSSKTRVGIPNSPLRSFGISSETSAFKDDPFKGQDPFNNVPSSGQSDPFHSDDPFKDSDPFKSDGFTSDPFASDDPFKDAFTSSSTVGKKDDPFASSDPFASAFSSSGASQADGFDAFGSSWTNSSFGQENTMDTFYLNLEVILLVVIHLPLHHQPDENESPMPALPPKQSRRQPPPRPAPPKSKSPTPTSKAKTDLFGDFGTDPFGGSDPFSSNNDGSSTTNASFDAFSNFSDTNFSKGNITGVQLGGRQQLKVRGMDKRTAPQPAKRRLNIPSSPHSGNPYETDA</sequence>
<keyword evidence="6" id="KW-0106">Calcium</keyword>
<feature type="domain" description="EF-hand" evidence="12">
    <location>
        <begin position="603"/>
        <end position="638"/>
    </location>
</feature>